<reference evidence="2" key="2">
    <citation type="submission" date="2015-01" db="EMBL/GenBank/DDBJ databases">
        <title>Evolutionary Origins and Diversification of the Mycorrhizal Mutualists.</title>
        <authorList>
            <consortium name="DOE Joint Genome Institute"/>
            <consortium name="Mycorrhizal Genomics Consortium"/>
            <person name="Kohler A."/>
            <person name="Kuo A."/>
            <person name="Nagy L.G."/>
            <person name="Floudas D."/>
            <person name="Copeland A."/>
            <person name="Barry K.W."/>
            <person name="Cichocki N."/>
            <person name="Veneault-Fourrey C."/>
            <person name="LaButti K."/>
            <person name="Lindquist E.A."/>
            <person name="Lipzen A."/>
            <person name="Lundell T."/>
            <person name="Morin E."/>
            <person name="Murat C."/>
            <person name="Riley R."/>
            <person name="Ohm R."/>
            <person name="Sun H."/>
            <person name="Tunlid A."/>
            <person name="Henrissat B."/>
            <person name="Grigoriev I.V."/>
            <person name="Hibbett D.S."/>
            <person name="Martin F."/>
        </authorList>
    </citation>
    <scope>NUCLEOTIDE SEQUENCE [LARGE SCALE GENOMIC DNA]</scope>
    <source>
        <strain evidence="2">441</strain>
    </source>
</reference>
<evidence type="ECO:0000313" key="2">
    <source>
        <dbReference type="Proteomes" id="UP000054018"/>
    </source>
</evidence>
<dbReference type="HOGENOM" id="CLU_2850610_0_0_1"/>
<proteinExistence type="predicted"/>
<dbReference type="AlphaFoldDB" id="A0A0C9Y0F8"/>
<gene>
    <name evidence="1" type="ORF">PISMIDRAFT_690826</name>
</gene>
<organism evidence="1 2">
    <name type="scientific">Pisolithus microcarpus 441</name>
    <dbReference type="NCBI Taxonomy" id="765257"/>
    <lineage>
        <taxon>Eukaryota</taxon>
        <taxon>Fungi</taxon>
        <taxon>Dikarya</taxon>
        <taxon>Basidiomycota</taxon>
        <taxon>Agaricomycotina</taxon>
        <taxon>Agaricomycetes</taxon>
        <taxon>Agaricomycetidae</taxon>
        <taxon>Boletales</taxon>
        <taxon>Sclerodermatineae</taxon>
        <taxon>Pisolithaceae</taxon>
        <taxon>Pisolithus</taxon>
    </lineage>
</organism>
<name>A0A0C9Y0F8_9AGAM</name>
<evidence type="ECO:0000313" key="1">
    <source>
        <dbReference type="EMBL" id="KIK10701.1"/>
    </source>
</evidence>
<keyword evidence="2" id="KW-1185">Reference proteome</keyword>
<dbReference type="EMBL" id="KN834471">
    <property type="protein sequence ID" value="KIK10701.1"/>
    <property type="molecule type" value="Genomic_DNA"/>
</dbReference>
<protein>
    <submittedName>
        <fullName evidence="1">Uncharacterized protein</fullName>
    </submittedName>
</protein>
<dbReference type="Proteomes" id="UP000054018">
    <property type="component" value="Unassembled WGS sequence"/>
</dbReference>
<accession>A0A0C9Y0F8</accession>
<reference evidence="1 2" key="1">
    <citation type="submission" date="2014-04" db="EMBL/GenBank/DDBJ databases">
        <authorList>
            <consortium name="DOE Joint Genome Institute"/>
            <person name="Kuo A."/>
            <person name="Kohler A."/>
            <person name="Costa M.D."/>
            <person name="Nagy L.G."/>
            <person name="Floudas D."/>
            <person name="Copeland A."/>
            <person name="Barry K.W."/>
            <person name="Cichocki N."/>
            <person name="Veneault-Fourrey C."/>
            <person name="LaButti K."/>
            <person name="Lindquist E.A."/>
            <person name="Lipzen A."/>
            <person name="Lundell T."/>
            <person name="Morin E."/>
            <person name="Murat C."/>
            <person name="Sun H."/>
            <person name="Tunlid A."/>
            <person name="Henrissat B."/>
            <person name="Grigoriev I.V."/>
            <person name="Hibbett D.S."/>
            <person name="Martin F."/>
            <person name="Nordberg H.P."/>
            <person name="Cantor M.N."/>
            <person name="Hua S.X."/>
        </authorList>
    </citation>
    <scope>NUCLEOTIDE SEQUENCE [LARGE SCALE GENOMIC DNA]</scope>
    <source>
        <strain evidence="1 2">441</strain>
    </source>
</reference>
<sequence length="65" mass="7468">MANAGSPRIRPPHTVQCSFTHVLYYAFVIFSRHIPNYCACHGLRRSLSPVFVRIAGRWCPPWSTH</sequence>